<evidence type="ECO:0000256" key="4">
    <source>
        <dbReference type="ARBA" id="ARBA00022782"/>
    </source>
</evidence>
<dbReference type="Pfam" id="PF02170">
    <property type="entry name" value="PAZ"/>
    <property type="match status" value="1"/>
</dbReference>
<keyword evidence="6" id="KW-0943">RNA-mediated gene silencing</keyword>
<dbReference type="FunFam" id="3.30.420.10:FF:000014">
    <property type="entry name" value="Piwi-like RNA-mediated gene silencing 1"/>
    <property type="match status" value="1"/>
</dbReference>
<dbReference type="OrthoDB" id="445936at2759"/>
<dbReference type="SUPFAM" id="SSF53098">
    <property type="entry name" value="Ribonuclease H-like"/>
    <property type="match status" value="1"/>
</dbReference>
<dbReference type="CDD" id="cd04658">
    <property type="entry name" value="Piwi_piwi-like_Euk"/>
    <property type="match status" value="1"/>
</dbReference>
<evidence type="ECO:0000313" key="10">
    <source>
        <dbReference type="EMBL" id="PNF25798.1"/>
    </source>
</evidence>
<dbReference type="STRING" id="105785.A0A2J7QB22"/>
<feature type="domain" description="Piwi" evidence="9">
    <location>
        <begin position="601"/>
        <end position="888"/>
    </location>
</feature>
<organism evidence="10 11">
    <name type="scientific">Cryptotermes secundus</name>
    <dbReference type="NCBI Taxonomy" id="105785"/>
    <lineage>
        <taxon>Eukaryota</taxon>
        <taxon>Metazoa</taxon>
        <taxon>Ecdysozoa</taxon>
        <taxon>Arthropoda</taxon>
        <taxon>Hexapoda</taxon>
        <taxon>Insecta</taxon>
        <taxon>Pterygota</taxon>
        <taxon>Neoptera</taxon>
        <taxon>Polyneoptera</taxon>
        <taxon>Dictyoptera</taxon>
        <taxon>Blattodea</taxon>
        <taxon>Blattoidea</taxon>
        <taxon>Termitoidae</taxon>
        <taxon>Kalotermitidae</taxon>
        <taxon>Cryptotermitinae</taxon>
        <taxon>Cryptotermes</taxon>
    </lineage>
</organism>
<comment type="caution">
    <text evidence="10">The sequence shown here is derived from an EMBL/GenBank/DDBJ whole genome shotgun (WGS) entry which is preliminary data.</text>
</comment>
<gene>
    <name evidence="10" type="ORF">B7P43_G11743</name>
</gene>
<evidence type="ECO:0000259" key="9">
    <source>
        <dbReference type="PROSITE" id="PS50822"/>
    </source>
</evidence>
<dbReference type="Gene3D" id="3.40.50.2300">
    <property type="match status" value="1"/>
</dbReference>
<dbReference type="InterPro" id="IPR003165">
    <property type="entry name" value="Piwi"/>
</dbReference>
<evidence type="ECO:0000313" key="11">
    <source>
        <dbReference type="Proteomes" id="UP000235965"/>
    </source>
</evidence>
<keyword evidence="4" id="KW-0221">Differentiation</keyword>
<dbReference type="Gene3D" id="2.170.260.10">
    <property type="entry name" value="paz domain"/>
    <property type="match status" value="1"/>
</dbReference>
<evidence type="ECO:0000259" key="8">
    <source>
        <dbReference type="PROSITE" id="PS50821"/>
    </source>
</evidence>
<dbReference type="GO" id="GO:0030154">
    <property type="term" value="P:cell differentiation"/>
    <property type="evidence" value="ECO:0007669"/>
    <property type="project" value="UniProtKB-KW"/>
</dbReference>
<dbReference type="Pfam" id="PF02171">
    <property type="entry name" value="Piwi"/>
    <property type="match status" value="1"/>
</dbReference>
<dbReference type="GO" id="GO:0005737">
    <property type="term" value="C:cytoplasm"/>
    <property type="evidence" value="ECO:0007669"/>
    <property type="project" value="UniProtKB-SubCell"/>
</dbReference>
<accession>A0A2J7QB22</accession>
<dbReference type="Gene3D" id="3.30.420.10">
    <property type="entry name" value="Ribonuclease H-like superfamily/Ribonuclease H"/>
    <property type="match status" value="1"/>
</dbReference>
<dbReference type="FunFam" id="2.170.260.10:FF:000003">
    <property type="entry name" value="Piwi-like RNA-mediated gene silencing 2"/>
    <property type="match status" value="1"/>
</dbReference>
<dbReference type="SMART" id="SM00950">
    <property type="entry name" value="Piwi"/>
    <property type="match status" value="1"/>
</dbReference>
<dbReference type="GO" id="GO:0003723">
    <property type="term" value="F:RNA binding"/>
    <property type="evidence" value="ECO:0007669"/>
    <property type="project" value="UniProtKB-KW"/>
</dbReference>
<dbReference type="InterPro" id="IPR014811">
    <property type="entry name" value="ArgoL1"/>
</dbReference>
<dbReference type="Pfam" id="PF23278">
    <property type="entry name" value="Piwi_N"/>
    <property type="match status" value="1"/>
</dbReference>
<dbReference type="EMBL" id="NEVH01016302">
    <property type="protein sequence ID" value="PNF25798.1"/>
    <property type="molecule type" value="Genomic_DNA"/>
</dbReference>
<evidence type="ECO:0000256" key="6">
    <source>
        <dbReference type="ARBA" id="ARBA00023158"/>
    </source>
</evidence>
<evidence type="ECO:0000256" key="2">
    <source>
        <dbReference type="ARBA" id="ARBA00022473"/>
    </source>
</evidence>
<comment type="similarity">
    <text evidence="7">Belongs to the argonaute family. Piwi subfamily.</text>
</comment>
<keyword evidence="2" id="KW-0217">Developmental protein</keyword>
<dbReference type="AlphaFoldDB" id="A0A2J7QB22"/>
<name>A0A2J7QB22_9NEOP</name>
<dbReference type="InterPro" id="IPR036085">
    <property type="entry name" value="PAZ_dom_sf"/>
</dbReference>
<comment type="subcellular location">
    <subcellularLocation>
        <location evidence="1">Cytoplasm</location>
    </subcellularLocation>
</comment>
<evidence type="ECO:0000256" key="3">
    <source>
        <dbReference type="ARBA" id="ARBA00022490"/>
    </source>
</evidence>
<keyword evidence="5" id="KW-0694">RNA-binding</keyword>
<dbReference type="Pfam" id="PF08699">
    <property type="entry name" value="ArgoL1"/>
    <property type="match status" value="1"/>
</dbReference>
<dbReference type="SMART" id="SM00949">
    <property type="entry name" value="PAZ"/>
    <property type="match status" value="1"/>
</dbReference>
<dbReference type="SUPFAM" id="SSF101690">
    <property type="entry name" value="PAZ domain"/>
    <property type="match status" value="1"/>
</dbReference>
<proteinExistence type="inferred from homology"/>
<keyword evidence="3" id="KW-0963">Cytoplasm</keyword>
<reference evidence="10 11" key="1">
    <citation type="submission" date="2017-12" db="EMBL/GenBank/DDBJ databases">
        <title>Hemimetabolous genomes reveal molecular basis of termite eusociality.</title>
        <authorList>
            <person name="Harrison M.C."/>
            <person name="Jongepier E."/>
            <person name="Robertson H.M."/>
            <person name="Arning N."/>
            <person name="Bitard-Feildel T."/>
            <person name="Chao H."/>
            <person name="Childers C.P."/>
            <person name="Dinh H."/>
            <person name="Doddapaneni H."/>
            <person name="Dugan S."/>
            <person name="Gowin J."/>
            <person name="Greiner C."/>
            <person name="Han Y."/>
            <person name="Hu H."/>
            <person name="Hughes D.S.T."/>
            <person name="Huylmans A.-K."/>
            <person name="Kemena C."/>
            <person name="Kremer L.P.M."/>
            <person name="Lee S.L."/>
            <person name="Lopez-Ezquerra A."/>
            <person name="Mallet L."/>
            <person name="Monroy-Kuhn J.M."/>
            <person name="Moser A."/>
            <person name="Murali S.C."/>
            <person name="Muzny D.M."/>
            <person name="Otani S."/>
            <person name="Piulachs M.-D."/>
            <person name="Poelchau M."/>
            <person name="Qu J."/>
            <person name="Schaub F."/>
            <person name="Wada-Katsumata A."/>
            <person name="Worley K.C."/>
            <person name="Xie Q."/>
            <person name="Ylla G."/>
            <person name="Poulsen M."/>
            <person name="Gibbs R.A."/>
            <person name="Schal C."/>
            <person name="Richards S."/>
            <person name="Belles X."/>
            <person name="Korb J."/>
            <person name="Bornberg-Bauer E."/>
        </authorList>
    </citation>
    <scope>NUCLEOTIDE SEQUENCE [LARGE SCALE GENOMIC DNA]</scope>
    <source>
        <tissue evidence="10">Whole body</tissue>
    </source>
</reference>
<evidence type="ECO:0000256" key="5">
    <source>
        <dbReference type="ARBA" id="ARBA00022884"/>
    </source>
</evidence>
<dbReference type="FunCoup" id="A0A2J7QB22">
    <property type="interactions" value="18"/>
</dbReference>
<dbReference type="PROSITE" id="PS50821">
    <property type="entry name" value="PAZ"/>
    <property type="match status" value="1"/>
</dbReference>
<dbReference type="GO" id="GO:0140965">
    <property type="term" value="P:secondary piRNA processing"/>
    <property type="evidence" value="ECO:0007669"/>
    <property type="project" value="UniProtKB-ARBA"/>
</dbReference>
<evidence type="ECO:0000256" key="1">
    <source>
        <dbReference type="ARBA" id="ARBA00004496"/>
    </source>
</evidence>
<dbReference type="PANTHER" id="PTHR22891">
    <property type="entry name" value="EUKARYOTIC TRANSLATION INITIATION FACTOR 2C"/>
    <property type="match status" value="1"/>
</dbReference>
<dbReference type="Proteomes" id="UP000235965">
    <property type="component" value="Unassembled WGS sequence"/>
</dbReference>
<evidence type="ECO:0000256" key="7">
    <source>
        <dbReference type="ARBA" id="ARBA00038291"/>
    </source>
</evidence>
<feature type="domain" description="PAZ" evidence="8">
    <location>
        <begin position="325"/>
        <end position="435"/>
    </location>
</feature>
<dbReference type="CDD" id="cd02845">
    <property type="entry name" value="PAZ_piwi_like"/>
    <property type="match status" value="1"/>
</dbReference>
<dbReference type="InterPro" id="IPR012337">
    <property type="entry name" value="RNaseH-like_sf"/>
</dbReference>
<sequence>MEGEKPRCFGRSRGRVNRETPTTVDITQLEDSAQELVPLMRARGRSKCSTTLPPTFHACRPGEQAWGVHSSIRDGVRRGAGATGIASDSVIEEGLSALDINPINVSSGTKTLKESMLDDDSSSEQGKVQIKPLGAVKRSVLSTKPEDVLSKKGTTGRVVELQTNYFRLPTVTNWQLYQYRVDFKPEEDSSAEKKRIVREFKEMLGGYLFDGTMLYTPHKYQKDPMTFFSTRPSDNTKICVTVQTVGLLAFGDYHYVQFFNILMRHILESLKLQLVGRYYYDPSACIKLDGHQLEVWPGYVTSIRQHENELLLCAEVTHKVMRHDTAYSLLERCCRSDSGNFQRQFKQEILGSIVLTVYNNKTYQVGDVDFSVTPATIFNWNGVRTSYADYFNQKYKVKIRDLSQPMLVSLRKKRNLLSGQDCLIYLVPELCCMTGLSEQMRKNFLLMRDLADCTRLVPSQRMDRLQHFNRCLKTNSMIAEELKNWNMELSEYLLTLSGRILPSEKIILGSEVRCGPSQAGNWTRELCLHPLLVPQEIDSWAVIVPNRQRRDVGKFISALRAAGCSMELRFSDPAYMEVDDIRIASYVKAIDNVLRSCNPRLIFVVLPSSRLDLYSAIKKKCCVECPIPTQMILNKNLTSRNIKSIATKVAIQINCKIGGAPWTVDTVLQGLMVVGMDVCNDTTQGTSISVLVASLNKPMSQYFSAVSIYRTSEELTNKLSANFCGALRKYIEHNQGCLPQRIVIYRDGVGEGQIPYVYEHEVGTLKMNLEQMYGGKVYKMAFIIVTKRINTRLFCDGNNPPPGTVVDDVITLPERYDFFLVSQSVQQGTVSPTSYNVISDNLQLEPDKLQRLTYKLTHLYFNWSGTVRVPAPCQYAHKLAYLVGQAIHKTPSSKLDQLLYFL</sequence>
<dbReference type="InParanoid" id="A0A2J7QB22"/>
<dbReference type="PROSITE" id="PS50822">
    <property type="entry name" value="PIWI"/>
    <property type="match status" value="1"/>
</dbReference>
<protein>
    <submittedName>
        <fullName evidence="10">Piwi-like protein Siwi</fullName>
    </submittedName>
</protein>
<keyword evidence="11" id="KW-1185">Reference proteome</keyword>
<dbReference type="InterPro" id="IPR036397">
    <property type="entry name" value="RNaseH_sf"/>
</dbReference>
<dbReference type="InterPro" id="IPR003100">
    <property type="entry name" value="PAZ_dom"/>
</dbReference>